<dbReference type="EMBL" id="CM001219">
    <property type="protein sequence ID" value="AES73287.1"/>
    <property type="molecule type" value="Genomic_DNA"/>
</dbReference>
<reference evidence="1 3" key="2">
    <citation type="journal article" date="2014" name="BMC Genomics">
        <title>An improved genome release (version Mt4.0) for the model legume Medicago truncatula.</title>
        <authorList>
            <person name="Tang H."/>
            <person name="Krishnakumar V."/>
            <person name="Bidwell S."/>
            <person name="Rosen B."/>
            <person name="Chan A."/>
            <person name="Zhou S."/>
            <person name="Gentzbittel L."/>
            <person name="Childs K.L."/>
            <person name="Yandell M."/>
            <person name="Gundlach H."/>
            <person name="Mayer K.F."/>
            <person name="Schwartz D.C."/>
            <person name="Town C.D."/>
        </authorList>
    </citation>
    <scope>GENOME REANNOTATION</scope>
    <source>
        <strain evidence="2 3">cv. Jemalong A17</strain>
    </source>
</reference>
<protein>
    <submittedName>
        <fullName evidence="1 2">Uncharacterized protein</fullName>
    </submittedName>
</protein>
<gene>
    <name evidence="1" type="ordered locus">MTR_3g101650</name>
</gene>
<name>G7J6D0_MEDTR</name>
<evidence type="ECO:0000313" key="3">
    <source>
        <dbReference type="Proteomes" id="UP000002051"/>
    </source>
</evidence>
<dbReference type="AlphaFoldDB" id="G7J6D0"/>
<dbReference type="HOGENOM" id="CLU_1588906_0_0_1"/>
<keyword evidence="3" id="KW-1185">Reference proteome</keyword>
<dbReference type="Proteomes" id="UP000002051">
    <property type="component" value="Chromosome 3"/>
</dbReference>
<accession>G7J6D0</accession>
<dbReference type="EnsemblPlants" id="AES73287">
    <property type="protein sequence ID" value="AES73287"/>
    <property type="gene ID" value="MTR_3g101650"/>
</dbReference>
<organism evidence="1 3">
    <name type="scientific">Medicago truncatula</name>
    <name type="common">Barrel medic</name>
    <name type="synonym">Medicago tribuloides</name>
    <dbReference type="NCBI Taxonomy" id="3880"/>
    <lineage>
        <taxon>Eukaryota</taxon>
        <taxon>Viridiplantae</taxon>
        <taxon>Streptophyta</taxon>
        <taxon>Embryophyta</taxon>
        <taxon>Tracheophyta</taxon>
        <taxon>Spermatophyta</taxon>
        <taxon>Magnoliopsida</taxon>
        <taxon>eudicotyledons</taxon>
        <taxon>Gunneridae</taxon>
        <taxon>Pentapetalae</taxon>
        <taxon>rosids</taxon>
        <taxon>fabids</taxon>
        <taxon>Fabales</taxon>
        <taxon>Fabaceae</taxon>
        <taxon>Papilionoideae</taxon>
        <taxon>50 kb inversion clade</taxon>
        <taxon>NPAAA clade</taxon>
        <taxon>Hologalegina</taxon>
        <taxon>IRL clade</taxon>
        <taxon>Trifolieae</taxon>
        <taxon>Medicago</taxon>
    </lineage>
</organism>
<evidence type="ECO:0000313" key="1">
    <source>
        <dbReference type="EMBL" id="AES73287.1"/>
    </source>
</evidence>
<reference evidence="1 3" key="1">
    <citation type="journal article" date="2011" name="Nature">
        <title>The Medicago genome provides insight into the evolution of rhizobial symbioses.</title>
        <authorList>
            <person name="Young N.D."/>
            <person name="Debelle F."/>
            <person name="Oldroyd G.E."/>
            <person name="Geurts R."/>
            <person name="Cannon S.B."/>
            <person name="Udvardi M.K."/>
            <person name="Benedito V.A."/>
            <person name="Mayer K.F."/>
            <person name="Gouzy J."/>
            <person name="Schoof H."/>
            <person name="Van de Peer Y."/>
            <person name="Proost S."/>
            <person name="Cook D.R."/>
            <person name="Meyers B.C."/>
            <person name="Spannagl M."/>
            <person name="Cheung F."/>
            <person name="De Mita S."/>
            <person name="Krishnakumar V."/>
            <person name="Gundlach H."/>
            <person name="Zhou S."/>
            <person name="Mudge J."/>
            <person name="Bharti A.K."/>
            <person name="Murray J.D."/>
            <person name="Naoumkina M.A."/>
            <person name="Rosen B."/>
            <person name="Silverstein K.A."/>
            <person name="Tang H."/>
            <person name="Rombauts S."/>
            <person name="Zhao P.X."/>
            <person name="Zhou P."/>
            <person name="Barbe V."/>
            <person name="Bardou P."/>
            <person name="Bechner M."/>
            <person name="Bellec A."/>
            <person name="Berger A."/>
            <person name="Berges H."/>
            <person name="Bidwell S."/>
            <person name="Bisseling T."/>
            <person name="Choisne N."/>
            <person name="Couloux A."/>
            <person name="Denny R."/>
            <person name="Deshpande S."/>
            <person name="Dai X."/>
            <person name="Doyle J.J."/>
            <person name="Dudez A.M."/>
            <person name="Farmer A.D."/>
            <person name="Fouteau S."/>
            <person name="Franken C."/>
            <person name="Gibelin C."/>
            <person name="Gish J."/>
            <person name="Goldstein S."/>
            <person name="Gonzalez A.J."/>
            <person name="Green P.J."/>
            <person name="Hallab A."/>
            <person name="Hartog M."/>
            <person name="Hua A."/>
            <person name="Humphray S.J."/>
            <person name="Jeong D.H."/>
            <person name="Jing Y."/>
            <person name="Jocker A."/>
            <person name="Kenton S.M."/>
            <person name="Kim D.J."/>
            <person name="Klee K."/>
            <person name="Lai H."/>
            <person name="Lang C."/>
            <person name="Lin S."/>
            <person name="Macmil S.L."/>
            <person name="Magdelenat G."/>
            <person name="Matthews L."/>
            <person name="McCorrison J."/>
            <person name="Monaghan E.L."/>
            <person name="Mun J.H."/>
            <person name="Najar F.Z."/>
            <person name="Nicholson C."/>
            <person name="Noirot C."/>
            <person name="O'Bleness M."/>
            <person name="Paule C.R."/>
            <person name="Poulain J."/>
            <person name="Prion F."/>
            <person name="Qin B."/>
            <person name="Qu C."/>
            <person name="Retzel E.F."/>
            <person name="Riddle C."/>
            <person name="Sallet E."/>
            <person name="Samain S."/>
            <person name="Samson N."/>
            <person name="Sanders I."/>
            <person name="Saurat O."/>
            <person name="Scarpelli C."/>
            <person name="Schiex T."/>
            <person name="Segurens B."/>
            <person name="Severin A.J."/>
            <person name="Sherrier D.J."/>
            <person name="Shi R."/>
            <person name="Sims S."/>
            <person name="Singer S.R."/>
            <person name="Sinharoy S."/>
            <person name="Sterck L."/>
            <person name="Viollet A."/>
            <person name="Wang B.B."/>
            <person name="Wang K."/>
            <person name="Wang M."/>
            <person name="Wang X."/>
            <person name="Warfsmann J."/>
            <person name="Weissenbach J."/>
            <person name="White D.D."/>
            <person name="White J.D."/>
            <person name="Wiley G.B."/>
            <person name="Wincker P."/>
            <person name="Xing Y."/>
            <person name="Yang L."/>
            <person name="Yao Z."/>
            <person name="Ying F."/>
            <person name="Zhai J."/>
            <person name="Zhou L."/>
            <person name="Zuber A."/>
            <person name="Denarie J."/>
            <person name="Dixon R.A."/>
            <person name="May G.D."/>
            <person name="Schwartz D.C."/>
            <person name="Rogers J."/>
            <person name="Quetier F."/>
            <person name="Town C.D."/>
            <person name="Roe B.A."/>
        </authorList>
    </citation>
    <scope>NUCLEOTIDE SEQUENCE [LARGE SCALE GENOMIC DNA]</scope>
    <source>
        <strain evidence="1">A17</strain>
        <strain evidence="2 3">cv. Jemalong A17</strain>
    </source>
</reference>
<dbReference type="PaxDb" id="3880-AES73287"/>
<proteinExistence type="predicted"/>
<evidence type="ECO:0000313" key="2">
    <source>
        <dbReference type="EnsemblPlants" id="AES73287"/>
    </source>
</evidence>
<reference evidence="2" key="3">
    <citation type="submission" date="2015-04" db="UniProtKB">
        <authorList>
            <consortium name="EnsemblPlants"/>
        </authorList>
    </citation>
    <scope>IDENTIFICATION</scope>
    <source>
        <strain evidence="2">cv. Jemalong A17</strain>
    </source>
</reference>
<sequence>MTSSEASSSEAVNHKKLQFIRRCNLNGKELYSKTYPGNIEFDSQEEQRLVNRENGKAIINSHTQVEVPGSNPSHDIRSNNFGILPIELGLLDQQQCSNVSIMDLIWAGRTHLHGKLLNRGRYSALRRIKEEWGTSSWFLEFAIISRHISSYFMHISCFFISLRKNVFL</sequence>